<keyword evidence="4 8" id="KW-0812">Transmembrane</keyword>
<comment type="subcellular location">
    <subcellularLocation>
        <location evidence="1">Membrane</location>
    </subcellularLocation>
</comment>
<feature type="transmembrane region" description="Helical" evidence="8">
    <location>
        <begin position="12"/>
        <end position="36"/>
    </location>
</feature>
<proteinExistence type="predicted"/>
<evidence type="ECO:0000256" key="5">
    <source>
        <dbReference type="ARBA" id="ARBA00022989"/>
    </source>
</evidence>
<dbReference type="GO" id="GO:0016757">
    <property type="term" value="F:glycosyltransferase activity"/>
    <property type="evidence" value="ECO:0007669"/>
    <property type="project" value="UniProtKB-KW"/>
</dbReference>
<evidence type="ECO:0000256" key="2">
    <source>
        <dbReference type="ARBA" id="ARBA00022676"/>
    </source>
</evidence>
<dbReference type="AlphaFoldDB" id="A0A2P5HVR9"/>
<keyword evidence="3" id="KW-0808">Transferase</keyword>
<protein>
    <submittedName>
        <fullName evidence="9">Capsule polysaccharide synthase Cps1</fullName>
    </submittedName>
</protein>
<evidence type="ECO:0000256" key="8">
    <source>
        <dbReference type="SAM" id="Phobius"/>
    </source>
</evidence>
<evidence type="ECO:0000256" key="1">
    <source>
        <dbReference type="ARBA" id="ARBA00004370"/>
    </source>
</evidence>
<evidence type="ECO:0000256" key="7">
    <source>
        <dbReference type="ARBA" id="ARBA00023180"/>
    </source>
</evidence>
<accession>A0A2P5HVR9</accession>
<evidence type="ECO:0000256" key="3">
    <source>
        <dbReference type="ARBA" id="ARBA00022679"/>
    </source>
</evidence>
<evidence type="ECO:0000313" key="9">
    <source>
        <dbReference type="EMBL" id="POS74351.1"/>
    </source>
</evidence>
<name>A0A2P5HVR9_DIAHE</name>
<keyword evidence="7" id="KW-0325">Glycoprotein</keyword>
<comment type="caution">
    <text evidence="9">The sequence shown here is derived from an EMBL/GenBank/DDBJ whole genome shotgun (WGS) entry which is preliminary data.</text>
</comment>
<dbReference type="PANTHER" id="PTHR47844:SF1">
    <property type="entry name" value="EXOSTOSIN-LIKE 2"/>
    <property type="match status" value="1"/>
</dbReference>
<dbReference type="EMBL" id="MAVT02000644">
    <property type="protein sequence ID" value="POS74351.1"/>
    <property type="molecule type" value="Genomic_DNA"/>
</dbReference>
<evidence type="ECO:0000313" key="10">
    <source>
        <dbReference type="Proteomes" id="UP000094444"/>
    </source>
</evidence>
<keyword evidence="6 8" id="KW-0472">Membrane</keyword>
<feature type="transmembrane region" description="Helical" evidence="8">
    <location>
        <begin position="77"/>
        <end position="99"/>
    </location>
</feature>
<dbReference type="STRING" id="158607.A0A2P5HVR9"/>
<keyword evidence="5 8" id="KW-1133">Transmembrane helix</keyword>
<organism evidence="9 10">
    <name type="scientific">Diaporthe helianthi</name>
    <dbReference type="NCBI Taxonomy" id="158607"/>
    <lineage>
        <taxon>Eukaryota</taxon>
        <taxon>Fungi</taxon>
        <taxon>Dikarya</taxon>
        <taxon>Ascomycota</taxon>
        <taxon>Pezizomycotina</taxon>
        <taxon>Sordariomycetes</taxon>
        <taxon>Sordariomycetidae</taxon>
        <taxon>Diaporthales</taxon>
        <taxon>Diaporthaceae</taxon>
        <taxon>Diaporthe</taxon>
    </lineage>
</organism>
<keyword evidence="10" id="KW-1185">Reference proteome</keyword>
<reference evidence="9" key="1">
    <citation type="submission" date="2017-09" db="EMBL/GenBank/DDBJ databases">
        <title>Polyketide synthases of a Diaporthe helianthi virulent isolate.</title>
        <authorList>
            <person name="Baroncelli R."/>
        </authorList>
    </citation>
    <scope>NUCLEOTIDE SEQUENCE [LARGE SCALE GENOMIC DNA]</scope>
    <source>
        <strain evidence="9">7/96</strain>
    </source>
</reference>
<dbReference type="OrthoDB" id="2849215at2759"/>
<evidence type="ECO:0000256" key="4">
    <source>
        <dbReference type="ARBA" id="ARBA00022692"/>
    </source>
</evidence>
<keyword evidence="2" id="KW-0328">Glycosyltransferase</keyword>
<dbReference type="InParanoid" id="A0A2P5HVR9"/>
<evidence type="ECO:0000256" key="6">
    <source>
        <dbReference type="ARBA" id="ARBA00023136"/>
    </source>
</evidence>
<gene>
    <name evidence="9" type="ORF">DHEL01_v207256</name>
</gene>
<dbReference type="Proteomes" id="UP000094444">
    <property type="component" value="Unassembled WGS sequence"/>
</dbReference>
<sequence length="129" mass="15042">MAHTWQNYPWSVYSIYLSQLVSAAAVWDALLVCTLRRTSFYLASDHQSLLLALMVGWILFSKMVKIAMHFVRHPSDIVWLPAYLAFAYFHSFIKVYCLFTFCDHNWSGRNLADLDSVMEKEKLKLKLVS</sequence>
<dbReference type="PANTHER" id="PTHR47844">
    <property type="entry name" value="SYNTHASE CPS1, PUTATIVE (AFU_ORTHOLOGUE AFUA_7G02500)-RELATED"/>
    <property type="match status" value="1"/>
</dbReference>
<dbReference type="InterPro" id="IPR052427">
    <property type="entry name" value="Glycosyltrans_GT2/GT47"/>
</dbReference>
<feature type="transmembrane region" description="Helical" evidence="8">
    <location>
        <begin position="48"/>
        <end position="71"/>
    </location>
</feature>
<dbReference type="GO" id="GO:0016020">
    <property type="term" value="C:membrane"/>
    <property type="evidence" value="ECO:0007669"/>
    <property type="project" value="UniProtKB-SubCell"/>
</dbReference>